<dbReference type="AlphaFoldDB" id="A0A1J1LNT2"/>
<sequence>MWFGLSPVIKRNFEDSEIFYQPTGPQFTFANGGGEAGLFHFPGKTV</sequence>
<evidence type="ECO:0000313" key="1">
    <source>
        <dbReference type="EMBL" id="CUR34079.1"/>
    </source>
</evidence>
<organism evidence="1 2">
    <name type="scientific">Planktothrix tepida PCC 9214</name>
    <dbReference type="NCBI Taxonomy" id="671072"/>
    <lineage>
        <taxon>Bacteria</taxon>
        <taxon>Bacillati</taxon>
        <taxon>Cyanobacteriota</taxon>
        <taxon>Cyanophyceae</taxon>
        <taxon>Oscillatoriophycideae</taxon>
        <taxon>Oscillatoriales</taxon>
        <taxon>Microcoleaceae</taxon>
        <taxon>Planktothrix</taxon>
    </lineage>
</organism>
<protein>
    <submittedName>
        <fullName evidence="1">Uncharacterized protein</fullName>
    </submittedName>
</protein>
<dbReference type="EMBL" id="CZDF01000171">
    <property type="protein sequence ID" value="CUR34079.1"/>
    <property type="molecule type" value="Genomic_DNA"/>
</dbReference>
<reference evidence="2" key="1">
    <citation type="submission" date="2015-10" db="EMBL/GenBank/DDBJ databases">
        <authorList>
            <person name="Regsiter A."/>
            <person name="william w."/>
        </authorList>
    </citation>
    <scope>NUCLEOTIDE SEQUENCE [LARGE SCALE GENOMIC DNA]</scope>
</reference>
<accession>A0A1J1LNT2</accession>
<dbReference type="Proteomes" id="UP000184315">
    <property type="component" value="Unassembled WGS sequence"/>
</dbReference>
<name>A0A1J1LNT2_9CYAN</name>
<keyword evidence="2" id="KW-1185">Reference proteome</keyword>
<gene>
    <name evidence="1" type="ORF">PL9214640086</name>
</gene>
<dbReference type="STRING" id="671072.PL9214640086"/>
<proteinExistence type="predicted"/>
<evidence type="ECO:0000313" key="2">
    <source>
        <dbReference type="Proteomes" id="UP000184315"/>
    </source>
</evidence>